<proteinExistence type="predicted"/>
<evidence type="ECO:0000256" key="1">
    <source>
        <dbReference type="SAM" id="MobiDB-lite"/>
    </source>
</evidence>
<name>A0A7W9BCS5_9SPHN</name>
<reference evidence="3 4" key="1">
    <citation type="submission" date="2020-08" db="EMBL/GenBank/DDBJ databases">
        <title>Genomic Encyclopedia of Type Strains, Phase IV (KMG-IV): sequencing the most valuable type-strain genomes for metagenomic binning, comparative biology and taxonomic classification.</title>
        <authorList>
            <person name="Goeker M."/>
        </authorList>
    </citation>
    <scope>NUCLEOTIDE SEQUENCE [LARGE SCALE GENOMIC DNA]</scope>
    <source>
        <strain evidence="3 4">DSM 100044</strain>
    </source>
</reference>
<organism evidence="3 4">
    <name type="scientific">Sphingomonas aerophila</name>
    <dbReference type="NCBI Taxonomy" id="1344948"/>
    <lineage>
        <taxon>Bacteria</taxon>
        <taxon>Pseudomonadati</taxon>
        <taxon>Pseudomonadota</taxon>
        <taxon>Alphaproteobacteria</taxon>
        <taxon>Sphingomonadales</taxon>
        <taxon>Sphingomonadaceae</taxon>
        <taxon>Sphingomonas</taxon>
    </lineage>
</organism>
<dbReference type="RefSeq" id="WP_184056339.1">
    <property type="nucleotide sequence ID" value="NZ_JACIJK010000004.1"/>
</dbReference>
<comment type="caution">
    <text evidence="3">The sequence shown here is derived from an EMBL/GenBank/DDBJ whole genome shotgun (WGS) entry which is preliminary data.</text>
</comment>
<feature type="compositionally biased region" description="Low complexity" evidence="1">
    <location>
        <begin position="46"/>
        <end position="64"/>
    </location>
</feature>
<sequence>MLDLAEHALGVLSLLFIAGCGTASLFTIAATVVPNWNRMAGAFRGQPQPSAQRPARSARQRITA</sequence>
<keyword evidence="4" id="KW-1185">Reference proteome</keyword>
<gene>
    <name evidence="3" type="ORF">FHS94_001587</name>
</gene>
<dbReference type="Proteomes" id="UP000546200">
    <property type="component" value="Unassembled WGS sequence"/>
</dbReference>
<accession>A0A7W9BCS5</accession>
<protein>
    <submittedName>
        <fullName evidence="3">Uncharacterized protein</fullName>
    </submittedName>
</protein>
<evidence type="ECO:0000313" key="4">
    <source>
        <dbReference type="Proteomes" id="UP000546200"/>
    </source>
</evidence>
<feature type="transmembrane region" description="Helical" evidence="2">
    <location>
        <begin position="12"/>
        <end position="33"/>
    </location>
</feature>
<evidence type="ECO:0000256" key="2">
    <source>
        <dbReference type="SAM" id="Phobius"/>
    </source>
</evidence>
<keyword evidence="2" id="KW-1133">Transmembrane helix</keyword>
<feature type="region of interest" description="Disordered" evidence="1">
    <location>
        <begin position="43"/>
        <end position="64"/>
    </location>
</feature>
<keyword evidence="2" id="KW-0812">Transmembrane</keyword>
<evidence type="ECO:0000313" key="3">
    <source>
        <dbReference type="EMBL" id="MBB5714751.1"/>
    </source>
</evidence>
<dbReference type="AlphaFoldDB" id="A0A7W9BCS5"/>
<keyword evidence="2" id="KW-0472">Membrane</keyword>
<dbReference type="EMBL" id="JACIJK010000004">
    <property type="protein sequence ID" value="MBB5714751.1"/>
    <property type="molecule type" value="Genomic_DNA"/>
</dbReference>